<comment type="similarity">
    <text evidence="2">Belongs to the cytochrome P450 family.</text>
</comment>
<name>A0A1J7JDL4_9PEZI</name>
<dbReference type="PRINTS" id="PR00465">
    <property type="entry name" value="EP450IV"/>
</dbReference>
<dbReference type="GO" id="GO:0016705">
    <property type="term" value="F:oxidoreductase activity, acting on paired donors, with incorporation or reduction of molecular oxygen"/>
    <property type="evidence" value="ECO:0007669"/>
    <property type="project" value="InterPro"/>
</dbReference>
<evidence type="ECO:0000256" key="2">
    <source>
        <dbReference type="ARBA" id="ARBA00010617"/>
    </source>
</evidence>
<evidence type="ECO:0000256" key="1">
    <source>
        <dbReference type="ARBA" id="ARBA00001971"/>
    </source>
</evidence>
<keyword evidence="7 9" id="KW-0503">Monooxygenase</keyword>
<evidence type="ECO:0000256" key="4">
    <source>
        <dbReference type="ARBA" id="ARBA00022723"/>
    </source>
</evidence>
<dbReference type="GO" id="GO:0004497">
    <property type="term" value="F:monooxygenase activity"/>
    <property type="evidence" value="ECO:0007669"/>
    <property type="project" value="UniProtKB-KW"/>
</dbReference>
<evidence type="ECO:0000256" key="7">
    <source>
        <dbReference type="ARBA" id="ARBA00023033"/>
    </source>
</evidence>
<dbReference type="InterPro" id="IPR001128">
    <property type="entry name" value="Cyt_P450"/>
</dbReference>
<dbReference type="GO" id="GO:0020037">
    <property type="term" value="F:heme binding"/>
    <property type="evidence" value="ECO:0007669"/>
    <property type="project" value="InterPro"/>
</dbReference>
<evidence type="ECO:0000256" key="6">
    <source>
        <dbReference type="ARBA" id="ARBA00023004"/>
    </source>
</evidence>
<dbReference type="OrthoDB" id="1844152at2759"/>
<dbReference type="Proteomes" id="UP000182658">
    <property type="component" value="Unassembled WGS sequence"/>
</dbReference>
<evidence type="ECO:0000256" key="8">
    <source>
        <dbReference type="PIRSR" id="PIRSR602403-1"/>
    </source>
</evidence>
<gene>
    <name evidence="9" type="ORF">CONLIGDRAFT_656420</name>
</gene>
<dbReference type="SUPFAM" id="SSF48264">
    <property type="entry name" value="Cytochrome P450"/>
    <property type="match status" value="1"/>
</dbReference>
<dbReference type="InParanoid" id="A0A1J7JDL4"/>
<dbReference type="InterPro" id="IPR036396">
    <property type="entry name" value="Cyt_P450_sf"/>
</dbReference>
<dbReference type="Pfam" id="PF00067">
    <property type="entry name" value="p450"/>
    <property type="match status" value="1"/>
</dbReference>
<keyword evidence="6 8" id="KW-0408">Iron</keyword>
<dbReference type="InterPro" id="IPR002403">
    <property type="entry name" value="Cyt_P450_E_grp-IV"/>
</dbReference>
<dbReference type="Gene3D" id="1.10.630.10">
    <property type="entry name" value="Cytochrome P450"/>
    <property type="match status" value="1"/>
</dbReference>
<dbReference type="GO" id="GO:0005506">
    <property type="term" value="F:iron ion binding"/>
    <property type="evidence" value="ECO:0007669"/>
    <property type="project" value="InterPro"/>
</dbReference>
<proteinExistence type="inferred from homology"/>
<protein>
    <submittedName>
        <fullName evidence="9">p450 monooxygenase</fullName>
    </submittedName>
</protein>
<keyword evidence="4 8" id="KW-0479">Metal-binding</keyword>
<keyword evidence="3 8" id="KW-0349">Heme</keyword>
<accession>A0A1J7JDL4</accession>
<evidence type="ECO:0000256" key="5">
    <source>
        <dbReference type="ARBA" id="ARBA00023002"/>
    </source>
</evidence>
<reference evidence="9 10" key="1">
    <citation type="submission" date="2016-10" db="EMBL/GenBank/DDBJ databases">
        <title>Draft genome sequence of Coniochaeta ligniaria NRRL30616, a lignocellulolytic fungus for bioabatement of inhibitors in plant biomass hydrolysates.</title>
        <authorList>
            <consortium name="DOE Joint Genome Institute"/>
            <person name="Jimenez D.J."/>
            <person name="Hector R.E."/>
            <person name="Riley R."/>
            <person name="Sun H."/>
            <person name="Grigoriev I.V."/>
            <person name="Van Elsas J.D."/>
            <person name="Nichols N.N."/>
        </authorList>
    </citation>
    <scope>NUCLEOTIDE SEQUENCE [LARGE SCALE GENOMIC DNA]</scope>
    <source>
        <strain evidence="9 10">NRRL 30616</strain>
    </source>
</reference>
<keyword evidence="5" id="KW-0560">Oxidoreductase</keyword>
<dbReference type="EMBL" id="KV875101">
    <property type="protein sequence ID" value="OIW25674.1"/>
    <property type="molecule type" value="Genomic_DNA"/>
</dbReference>
<organism evidence="9 10">
    <name type="scientific">Coniochaeta ligniaria NRRL 30616</name>
    <dbReference type="NCBI Taxonomy" id="1408157"/>
    <lineage>
        <taxon>Eukaryota</taxon>
        <taxon>Fungi</taxon>
        <taxon>Dikarya</taxon>
        <taxon>Ascomycota</taxon>
        <taxon>Pezizomycotina</taxon>
        <taxon>Sordariomycetes</taxon>
        <taxon>Sordariomycetidae</taxon>
        <taxon>Coniochaetales</taxon>
        <taxon>Coniochaetaceae</taxon>
        <taxon>Coniochaeta</taxon>
    </lineage>
</organism>
<evidence type="ECO:0000256" key="3">
    <source>
        <dbReference type="ARBA" id="ARBA00022617"/>
    </source>
</evidence>
<dbReference type="STRING" id="1408157.A0A1J7JDL4"/>
<comment type="cofactor">
    <cofactor evidence="1 8">
        <name>heme</name>
        <dbReference type="ChEBI" id="CHEBI:30413"/>
    </cofactor>
</comment>
<evidence type="ECO:0000313" key="9">
    <source>
        <dbReference type="EMBL" id="OIW25674.1"/>
    </source>
</evidence>
<dbReference type="PANTHER" id="PTHR46206:SF2">
    <property type="entry name" value="CYTOCHROME P450 MONOOXYGENASE AUSG-RELATED"/>
    <property type="match status" value="1"/>
</dbReference>
<evidence type="ECO:0000313" key="10">
    <source>
        <dbReference type="Proteomes" id="UP000182658"/>
    </source>
</evidence>
<sequence length="527" mass="60494">MLVRAFLESLRRVQLDLWTDTRQCVPWLLPSAVLILGLVMVAFSFCGKRSCLPIYNPKKWWELTNMRSRREFDAHGPDWIQAWFSQNDRPIRFVVDSGYCSILPSSMADEFRKMKELCMYKFLATDFHSHLHGFDGFKEVTRDAHLATKVVLGQFQTQASKYVVPLSAKAKTAISDVMGDNKEWHSTHFYNQGLDLIVRTVEFIMVGEELSSNTEWLDISKKHALTMAVHARQLRLWSKPLRPVVHYLSPLGKNLRNQVDKARSLVEPIVQKRRTERAACLAKGVDPPVYVDSIQWFEEAANGNWYDAAGAQLAMHFAGIYATSDLLIGSLVDICRHPELIEPLRHEIRTCIAEGGWTPASLFKMKLLDSCMKESQRIKPVECATMRSYALQDVTFSNGTFIPKGELVAVAADRMNNPEVWEEPEKYDPYRFMRMRQDPEKAASALLENTSADHIGFGWNPRACPGRFFAAKEVKILLAHLLIQYDFKPVPGDNIELFRHSFSVRIHPNTRLMVRRRDEELEVPVYS</sequence>
<keyword evidence="10" id="KW-1185">Reference proteome</keyword>
<dbReference type="CDD" id="cd11041">
    <property type="entry name" value="CYP503A1-like"/>
    <property type="match status" value="1"/>
</dbReference>
<dbReference type="AlphaFoldDB" id="A0A1J7JDL4"/>
<feature type="binding site" description="axial binding residue" evidence="8">
    <location>
        <position position="464"/>
    </location>
    <ligand>
        <name>heme</name>
        <dbReference type="ChEBI" id="CHEBI:30413"/>
    </ligand>
    <ligandPart>
        <name>Fe</name>
        <dbReference type="ChEBI" id="CHEBI:18248"/>
    </ligandPart>
</feature>
<dbReference type="PANTHER" id="PTHR46206">
    <property type="entry name" value="CYTOCHROME P450"/>
    <property type="match status" value="1"/>
</dbReference>